<gene>
    <name evidence="3" type="ORF">BB560_005586</name>
    <name evidence="2" type="ORF">BB560_006277</name>
</gene>
<comment type="caution">
    <text evidence="3">The sequence shown here is derived from an EMBL/GenBank/DDBJ whole genome shotgun (WGS) entry which is preliminary data.</text>
</comment>
<keyword evidence="1" id="KW-0732">Signal</keyword>
<evidence type="ECO:0000313" key="4">
    <source>
        <dbReference type="Proteomes" id="UP000245609"/>
    </source>
</evidence>
<sequence>MKVGQFSSPISLLRLLVLSTLIAFVVAGPGKWTIKTKPKSGKTSQKYDKSGGYGLFLIRGSISSSGCKNRVAVKQYGCVITAACVGKKKEFMQCPGGIYYEPGTVAVCQEVVESIGSYNLVNYTMRCTGPFQETASRYITKNNTAYSDLIKKTDAKIKAINK</sequence>
<dbReference type="AlphaFoldDB" id="A0A2T9Z300"/>
<dbReference type="EMBL" id="MBFS01002331">
    <property type="protein sequence ID" value="PVU98914.1"/>
    <property type="molecule type" value="Genomic_DNA"/>
</dbReference>
<evidence type="ECO:0000313" key="2">
    <source>
        <dbReference type="EMBL" id="PVU89734.1"/>
    </source>
</evidence>
<evidence type="ECO:0000313" key="3">
    <source>
        <dbReference type="EMBL" id="PVU98914.1"/>
    </source>
</evidence>
<organism evidence="3 4">
    <name type="scientific">Smittium megazygosporum</name>
    <dbReference type="NCBI Taxonomy" id="133381"/>
    <lineage>
        <taxon>Eukaryota</taxon>
        <taxon>Fungi</taxon>
        <taxon>Fungi incertae sedis</taxon>
        <taxon>Zoopagomycota</taxon>
        <taxon>Kickxellomycotina</taxon>
        <taxon>Harpellomycetes</taxon>
        <taxon>Harpellales</taxon>
        <taxon>Legeriomycetaceae</taxon>
        <taxon>Smittium</taxon>
    </lineage>
</organism>
<feature type="signal peptide" evidence="1">
    <location>
        <begin position="1"/>
        <end position="27"/>
    </location>
</feature>
<proteinExistence type="predicted"/>
<dbReference type="EMBL" id="MBFS01003022">
    <property type="protein sequence ID" value="PVU89734.1"/>
    <property type="molecule type" value="Genomic_DNA"/>
</dbReference>
<name>A0A2T9Z300_9FUNG</name>
<keyword evidence="4" id="KW-1185">Reference proteome</keyword>
<reference evidence="3 4" key="1">
    <citation type="journal article" date="2018" name="MBio">
        <title>Comparative Genomics Reveals the Core Gene Toolbox for the Fungus-Insect Symbiosis.</title>
        <authorList>
            <person name="Wang Y."/>
            <person name="Stata M."/>
            <person name="Wang W."/>
            <person name="Stajich J.E."/>
            <person name="White M.M."/>
            <person name="Moncalvo J.M."/>
        </authorList>
    </citation>
    <scope>NUCLEOTIDE SEQUENCE [LARGE SCALE GENOMIC DNA]</scope>
    <source>
        <strain evidence="3 4">SC-DP-2</strain>
    </source>
</reference>
<evidence type="ECO:0000256" key="1">
    <source>
        <dbReference type="SAM" id="SignalP"/>
    </source>
</evidence>
<accession>A0A2T9Z300</accession>
<dbReference type="OrthoDB" id="5698452at2759"/>
<protein>
    <submittedName>
        <fullName evidence="3">Uncharacterized protein</fullName>
    </submittedName>
</protein>
<dbReference type="Proteomes" id="UP000245609">
    <property type="component" value="Unassembled WGS sequence"/>
</dbReference>
<feature type="chain" id="PRO_5036323595" evidence="1">
    <location>
        <begin position="28"/>
        <end position="162"/>
    </location>
</feature>